<feature type="compositionally biased region" description="Low complexity" evidence="1">
    <location>
        <begin position="95"/>
        <end position="106"/>
    </location>
</feature>
<evidence type="ECO:0000256" key="1">
    <source>
        <dbReference type="SAM" id="MobiDB-lite"/>
    </source>
</evidence>
<dbReference type="EMBL" id="SJPW01000001">
    <property type="protein sequence ID" value="TWU60060.1"/>
    <property type="molecule type" value="Genomic_DNA"/>
</dbReference>
<sequence>MSLDLLAREIVRLSVHGGTTPVLVTPSYLSFRPEFFRQFVSAVASRTDRTVRIDWLRTGRGISAVIGDRMAARQAAKITRMLRGDTPASHSIELSSSIGRPDGSSSRARSELVIGLCDNRQPLPPWATAISLGDNSIPSADQ</sequence>
<dbReference type="AlphaFoldDB" id="A0A5C6FGT6"/>
<keyword evidence="3" id="KW-1185">Reference proteome</keyword>
<proteinExistence type="predicted"/>
<gene>
    <name evidence="2" type="ORF">Poly51_03340</name>
</gene>
<evidence type="ECO:0000313" key="2">
    <source>
        <dbReference type="EMBL" id="TWU60060.1"/>
    </source>
</evidence>
<comment type="caution">
    <text evidence="2">The sequence shown here is derived from an EMBL/GenBank/DDBJ whole genome shotgun (WGS) entry which is preliminary data.</text>
</comment>
<organism evidence="2 3">
    <name type="scientific">Rubripirellula tenax</name>
    <dbReference type="NCBI Taxonomy" id="2528015"/>
    <lineage>
        <taxon>Bacteria</taxon>
        <taxon>Pseudomonadati</taxon>
        <taxon>Planctomycetota</taxon>
        <taxon>Planctomycetia</taxon>
        <taxon>Pirellulales</taxon>
        <taxon>Pirellulaceae</taxon>
        <taxon>Rubripirellula</taxon>
    </lineage>
</organism>
<dbReference type="Proteomes" id="UP000318288">
    <property type="component" value="Unassembled WGS sequence"/>
</dbReference>
<dbReference type="OrthoDB" id="281306at2"/>
<name>A0A5C6FGT6_9BACT</name>
<protein>
    <submittedName>
        <fullName evidence="2">Uncharacterized protein</fullName>
    </submittedName>
</protein>
<feature type="region of interest" description="Disordered" evidence="1">
    <location>
        <begin position="85"/>
        <end position="106"/>
    </location>
</feature>
<accession>A0A5C6FGT6</accession>
<reference evidence="2 3" key="1">
    <citation type="submission" date="2019-02" db="EMBL/GenBank/DDBJ databases">
        <title>Deep-cultivation of Planctomycetes and their phenomic and genomic characterization uncovers novel biology.</title>
        <authorList>
            <person name="Wiegand S."/>
            <person name="Jogler M."/>
            <person name="Boedeker C."/>
            <person name="Pinto D."/>
            <person name="Vollmers J."/>
            <person name="Rivas-Marin E."/>
            <person name="Kohn T."/>
            <person name="Peeters S.H."/>
            <person name="Heuer A."/>
            <person name="Rast P."/>
            <person name="Oberbeckmann S."/>
            <person name="Bunk B."/>
            <person name="Jeske O."/>
            <person name="Meyerdierks A."/>
            <person name="Storesund J.E."/>
            <person name="Kallscheuer N."/>
            <person name="Luecker S."/>
            <person name="Lage O.M."/>
            <person name="Pohl T."/>
            <person name="Merkel B.J."/>
            <person name="Hornburger P."/>
            <person name="Mueller R.-W."/>
            <person name="Bruemmer F."/>
            <person name="Labrenz M."/>
            <person name="Spormann A.M."/>
            <person name="Op Den Camp H."/>
            <person name="Overmann J."/>
            <person name="Amann R."/>
            <person name="Jetten M.S.M."/>
            <person name="Mascher T."/>
            <person name="Medema M.H."/>
            <person name="Devos D.P."/>
            <person name="Kaster A.-K."/>
            <person name="Ovreas L."/>
            <person name="Rohde M."/>
            <person name="Galperin M.Y."/>
            <person name="Jogler C."/>
        </authorList>
    </citation>
    <scope>NUCLEOTIDE SEQUENCE [LARGE SCALE GENOMIC DNA]</scope>
    <source>
        <strain evidence="2 3">Poly51</strain>
    </source>
</reference>
<evidence type="ECO:0000313" key="3">
    <source>
        <dbReference type="Proteomes" id="UP000318288"/>
    </source>
</evidence>